<evidence type="ECO:0000256" key="1">
    <source>
        <dbReference type="SAM" id="Coils"/>
    </source>
</evidence>
<feature type="region of interest" description="Disordered" evidence="2">
    <location>
        <begin position="166"/>
        <end position="246"/>
    </location>
</feature>
<gene>
    <name evidence="3" type="ORF">ACFOY7_12565</name>
</gene>
<feature type="compositionally biased region" description="Polar residues" evidence="2">
    <location>
        <begin position="451"/>
        <end position="463"/>
    </location>
</feature>
<protein>
    <submittedName>
        <fullName evidence="3">Uncharacterized protein</fullName>
    </submittedName>
</protein>
<feature type="compositionally biased region" description="Basic and acidic residues" evidence="2">
    <location>
        <begin position="417"/>
        <end position="434"/>
    </location>
</feature>
<evidence type="ECO:0000313" key="4">
    <source>
        <dbReference type="Proteomes" id="UP001595882"/>
    </source>
</evidence>
<feature type="compositionally biased region" description="Basic and acidic residues" evidence="2">
    <location>
        <begin position="465"/>
        <end position="475"/>
    </location>
</feature>
<feature type="compositionally biased region" description="Basic and acidic residues" evidence="2">
    <location>
        <begin position="383"/>
        <end position="407"/>
    </location>
</feature>
<keyword evidence="4" id="KW-1185">Reference proteome</keyword>
<reference evidence="4" key="1">
    <citation type="journal article" date="2019" name="Int. J. Syst. Evol. Microbiol.">
        <title>The Global Catalogue of Microorganisms (GCM) 10K type strain sequencing project: providing services to taxonomists for standard genome sequencing and annotation.</title>
        <authorList>
            <consortium name="The Broad Institute Genomics Platform"/>
            <consortium name="The Broad Institute Genome Sequencing Center for Infectious Disease"/>
            <person name="Wu L."/>
            <person name="Ma J."/>
        </authorList>
    </citation>
    <scope>NUCLEOTIDE SEQUENCE [LARGE SCALE GENOMIC DNA]</scope>
    <source>
        <strain evidence="4">CCUG 37865</strain>
    </source>
</reference>
<organism evidence="3 4">
    <name type="scientific">Gracilibacillus xinjiangensis</name>
    <dbReference type="NCBI Taxonomy" id="1193282"/>
    <lineage>
        <taxon>Bacteria</taxon>
        <taxon>Bacillati</taxon>
        <taxon>Bacillota</taxon>
        <taxon>Bacilli</taxon>
        <taxon>Bacillales</taxon>
        <taxon>Bacillaceae</taxon>
        <taxon>Gracilibacillus</taxon>
    </lineage>
</organism>
<feature type="compositionally biased region" description="Polar residues" evidence="2">
    <location>
        <begin position="350"/>
        <end position="360"/>
    </location>
</feature>
<feature type="compositionally biased region" description="Polar residues" evidence="2">
    <location>
        <begin position="232"/>
        <end position="241"/>
    </location>
</feature>
<accession>A0ABV8WVL1</accession>
<proteinExistence type="predicted"/>
<dbReference type="Proteomes" id="UP001595882">
    <property type="component" value="Unassembled WGS sequence"/>
</dbReference>
<sequence length="496" mass="56338">MYQYRLYNENEIEKLRSDLARYKESASNLEDKKNNFQELSVLQEKLVKLKGEMKTMEESYENKIRRKEQEELQWSRQIRSLNDSINQLKQDVSLIKGEVRAARMKELLTKVDQVMIKSEQDLAKVKQEIGSQKKEISQLKSTIAPTKQRRSYGSEYRQLQNMLGSVQSTGMSRQQQEPKPPKSGPSVPNKQPTSNSQQSILIRNGQKTFFSGRIDGSKNIINRPKKKREVQPEQTGYTTAENPEMKSAIKQNVETITTNQHATESARKHQVDQIEALLQDKTALEQNADHGTTNQQTTEVTEKQPIDKVEARLPDESALRQNPDQVPTDQQTTETTGNDPIDQKGAVSPENKSALRQNADQIPLDQPTPESAGKQQVGQTKSIQKDKETEISMVNEEKSVMQVEENKQAVVKTKTHSTPEKPSQESTDHAEKSNELIIDDNTFISPHKLTTETPKTNSLPTNEPESDHSLNETKETPSGWKKTWLMAKSFLGKSKD</sequence>
<comment type="caution">
    <text evidence="3">The sequence shown here is derived from an EMBL/GenBank/DDBJ whole genome shotgun (WGS) entry which is preliminary data.</text>
</comment>
<feature type="compositionally biased region" description="Polar residues" evidence="2">
    <location>
        <begin position="319"/>
        <end position="338"/>
    </location>
</feature>
<name>A0ABV8WVL1_9BACI</name>
<evidence type="ECO:0000313" key="3">
    <source>
        <dbReference type="EMBL" id="MFC4403902.1"/>
    </source>
</evidence>
<feature type="compositionally biased region" description="Polar residues" evidence="2">
    <location>
        <begin position="166"/>
        <end position="177"/>
    </location>
</feature>
<evidence type="ECO:0000256" key="2">
    <source>
        <dbReference type="SAM" id="MobiDB-lite"/>
    </source>
</evidence>
<dbReference type="RefSeq" id="WP_390252441.1">
    <property type="nucleotide sequence ID" value="NZ_JBHSDT010000008.1"/>
</dbReference>
<feature type="coiled-coil region" evidence="1">
    <location>
        <begin position="12"/>
        <end position="142"/>
    </location>
</feature>
<feature type="compositionally biased region" description="Polar residues" evidence="2">
    <location>
        <begin position="373"/>
        <end position="382"/>
    </location>
</feature>
<feature type="region of interest" description="Disordered" evidence="2">
    <location>
        <begin position="286"/>
        <end position="480"/>
    </location>
</feature>
<keyword evidence="1" id="KW-0175">Coiled coil</keyword>
<feature type="compositionally biased region" description="Polar residues" evidence="2">
    <location>
        <begin position="186"/>
        <end position="209"/>
    </location>
</feature>
<dbReference type="EMBL" id="JBHSDT010000008">
    <property type="protein sequence ID" value="MFC4403902.1"/>
    <property type="molecule type" value="Genomic_DNA"/>
</dbReference>
<feature type="compositionally biased region" description="Basic and acidic residues" evidence="2">
    <location>
        <begin position="300"/>
        <end position="318"/>
    </location>
</feature>
<feature type="compositionally biased region" description="Polar residues" evidence="2">
    <location>
        <begin position="289"/>
        <end position="299"/>
    </location>
</feature>